<name>A0A0F9EMN0_9ZZZZ</name>
<sequence>MIRTKLAKKVLTKKEQRHLTKDANVHSMATFIRSRKKQDEMREESLARGVPIGLAEPCWDCAHIAVKLTAGDVNI</sequence>
<organism evidence="1">
    <name type="scientific">marine sediment metagenome</name>
    <dbReference type="NCBI Taxonomy" id="412755"/>
    <lineage>
        <taxon>unclassified sequences</taxon>
        <taxon>metagenomes</taxon>
        <taxon>ecological metagenomes</taxon>
    </lineage>
</organism>
<gene>
    <name evidence="1" type="ORF">LCGC14_2134170</name>
</gene>
<protein>
    <submittedName>
        <fullName evidence="1">Uncharacterized protein</fullName>
    </submittedName>
</protein>
<evidence type="ECO:0000313" key="1">
    <source>
        <dbReference type="EMBL" id="KKL67516.1"/>
    </source>
</evidence>
<proteinExistence type="predicted"/>
<reference evidence="1" key="1">
    <citation type="journal article" date="2015" name="Nature">
        <title>Complex archaea that bridge the gap between prokaryotes and eukaryotes.</title>
        <authorList>
            <person name="Spang A."/>
            <person name="Saw J.H."/>
            <person name="Jorgensen S.L."/>
            <person name="Zaremba-Niedzwiedzka K."/>
            <person name="Martijn J."/>
            <person name="Lind A.E."/>
            <person name="van Eijk R."/>
            <person name="Schleper C."/>
            <person name="Guy L."/>
            <person name="Ettema T.J."/>
        </authorList>
    </citation>
    <scope>NUCLEOTIDE SEQUENCE</scope>
</reference>
<comment type="caution">
    <text evidence="1">The sequence shown here is derived from an EMBL/GenBank/DDBJ whole genome shotgun (WGS) entry which is preliminary data.</text>
</comment>
<dbReference type="AlphaFoldDB" id="A0A0F9EMN0"/>
<dbReference type="EMBL" id="LAZR01026831">
    <property type="protein sequence ID" value="KKL67516.1"/>
    <property type="molecule type" value="Genomic_DNA"/>
</dbReference>
<accession>A0A0F9EMN0</accession>